<keyword evidence="3" id="KW-1185">Reference proteome</keyword>
<accession>A0A4Q7LTH5</accession>
<protein>
    <recommendedName>
        <fullName evidence="4">TIGR02450 family Trp-rich protein</fullName>
    </recommendedName>
</protein>
<evidence type="ECO:0000313" key="2">
    <source>
        <dbReference type="EMBL" id="RZS57099.1"/>
    </source>
</evidence>
<dbReference type="InterPro" id="IPR012663">
    <property type="entry name" value="CHP02450_Tryp"/>
</dbReference>
<gene>
    <name evidence="2" type="ORF">EV685_1663</name>
</gene>
<feature type="region of interest" description="Disordered" evidence="1">
    <location>
        <begin position="1"/>
        <end position="36"/>
    </location>
</feature>
<comment type="caution">
    <text evidence="2">The sequence shown here is derived from an EMBL/GenBank/DDBJ whole genome shotgun (WGS) entry which is preliminary data.</text>
</comment>
<reference evidence="2 3" key="1">
    <citation type="submission" date="2019-02" db="EMBL/GenBank/DDBJ databases">
        <title>Genomic Encyclopedia of Type Strains, Phase IV (KMG-IV): sequencing the most valuable type-strain genomes for metagenomic binning, comparative biology and taxonomic classification.</title>
        <authorList>
            <person name="Goeker M."/>
        </authorList>
    </citation>
    <scope>NUCLEOTIDE SEQUENCE [LARGE SCALE GENOMIC DNA]</scope>
    <source>
        <strain evidence="2 3">DSM 10617</strain>
    </source>
</reference>
<organism evidence="2 3">
    <name type="scientific">Sphaerotilus mobilis</name>
    <dbReference type="NCBI Taxonomy" id="47994"/>
    <lineage>
        <taxon>Bacteria</taxon>
        <taxon>Pseudomonadati</taxon>
        <taxon>Pseudomonadota</taxon>
        <taxon>Betaproteobacteria</taxon>
        <taxon>Burkholderiales</taxon>
        <taxon>Sphaerotilaceae</taxon>
        <taxon>Sphaerotilus</taxon>
    </lineage>
</organism>
<evidence type="ECO:0000313" key="3">
    <source>
        <dbReference type="Proteomes" id="UP000293433"/>
    </source>
</evidence>
<name>A0A4Q7LTH5_9BURK</name>
<dbReference type="EMBL" id="SGWV01000008">
    <property type="protein sequence ID" value="RZS57099.1"/>
    <property type="molecule type" value="Genomic_DNA"/>
</dbReference>
<evidence type="ECO:0008006" key="4">
    <source>
        <dbReference type="Google" id="ProtNLM"/>
    </source>
</evidence>
<dbReference type="RefSeq" id="WP_338054438.1">
    <property type="nucleotide sequence ID" value="NZ_SGWV01000008.1"/>
</dbReference>
<dbReference type="Pfam" id="PF09493">
    <property type="entry name" value="DUF2389"/>
    <property type="match status" value="1"/>
</dbReference>
<feature type="compositionally biased region" description="Low complexity" evidence="1">
    <location>
        <begin position="24"/>
        <end position="36"/>
    </location>
</feature>
<evidence type="ECO:0000256" key="1">
    <source>
        <dbReference type="SAM" id="MobiDB-lite"/>
    </source>
</evidence>
<dbReference type="NCBIfam" id="TIGR02450">
    <property type="entry name" value="TIGR02450 family Trp-rich protein"/>
    <property type="match status" value="1"/>
</dbReference>
<dbReference type="Proteomes" id="UP000293433">
    <property type="component" value="Unassembled WGS sequence"/>
</dbReference>
<dbReference type="AlphaFoldDB" id="A0A4Q7LTH5"/>
<proteinExistence type="predicted"/>
<sequence>MNTTPPPTALPEDVKPEDAMPEDTTATATPARRTPLSPKKLLLSKWTAVQPVNREKHFVVVRVIQAEPPAVRIEQIELEAVHSRRVLQLHWRDLTDARVWRQGWV</sequence>